<dbReference type="SUPFAM" id="SSF103491">
    <property type="entry name" value="Preprotein translocase SecY subunit"/>
    <property type="match status" value="2"/>
</dbReference>
<dbReference type="InterPro" id="IPR002208">
    <property type="entry name" value="SecY/SEC61-alpha"/>
</dbReference>
<dbReference type="OrthoDB" id="3010309at2759"/>
<dbReference type="EMBL" id="NHYD01002207">
    <property type="protein sequence ID" value="PPQ87791.1"/>
    <property type="molecule type" value="Genomic_DNA"/>
</dbReference>
<dbReference type="PANTHER" id="PTHR10906">
    <property type="entry name" value="SECY/SEC61-ALPHA FAMILY MEMBER"/>
    <property type="match status" value="1"/>
</dbReference>
<reference evidence="1 2" key="1">
    <citation type="journal article" date="2018" name="Evol. Lett.">
        <title>Horizontal gene cluster transfer increased hallucinogenic mushroom diversity.</title>
        <authorList>
            <person name="Reynolds H.T."/>
            <person name="Vijayakumar V."/>
            <person name="Gluck-Thaler E."/>
            <person name="Korotkin H.B."/>
            <person name="Matheny P.B."/>
            <person name="Slot J.C."/>
        </authorList>
    </citation>
    <scope>NUCLEOTIDE SEQUENCE [LARGE SCALE GENOMIC DNA]</scope>
    <source>
        <strain evidence="1 2">2631</strain>
    </source>
</reference>
<keyword evidence="2" id="KW-1185">Reference proteome</keyword>
<dbReference type="InterPro" id="IPR023201">
    <property type="entry name" value="SecY_dom_sf"/>
</dbReference>
<protein>
    <submittedName>
        <fullName evidence="1">Uncharacterized protein</fullName>
    </submittedName>
</protein>
<dbReference type="Proteomes" id="UP000283269">
    <property type="component" value="Unassembled WGS sequence"/>
</dbReference>
<dbReference type="GO" id="GO:0015031">
    <property type="term" value="P:protein transport"/>
    <property type="evidence" value="ECO:0007669"/>
    <property type="project" value="InterPro"/>
</dbReference>
<sequence length="210" mass="22964">MFMKVGITPIITSGMIMHLSAGANLMDVDFGLKEDRVFSGGSETVPRPAVRPRRERLPVARHPAHRYRSHLDSPERAPAEWHGLGSGVNLYIATNICESIVWQVFLPTKVNIADKTWITISRSGPRDMVKQLKDQQMRSIPFVLFPVMTGHREGSIYKEPKRVIPTAAAFGGAILGLLAMAVDLSGAIGSSTGILMVICRSLESGPLMCL</sequence>
<evidence type="ECO:0000313" key="1">
    <source>
        <dbReference type="EMBL" id="PPQ87791.1"/>
    </source>
</evidence>
<dbReference type="STRING" id="93625.A0A409XAN6"/>
<gene>
    <name evidence="1" type="ORF">CVT25_008835</name>
</gene>
<dbReference type="AlphaFoldDB" id="A0A409XAN6"/>
<accession>A0A409XAN6</accession>
<proteinExistence type="predicted"/>
<comment type="caution">
    <text evidence="1">The sequence shown here is derived from an EMBL/GenBank/DDBJ whole genome shotgun (WGS) entry which is preliminary data.</text>
</comment>
<organism evidence="1 2">
    <name type="scientific">Psilocybe cyanescens</name>
    <dbReference type="NCBI Taxonomy" id="93625"/>
    <lineage>
        <taxon>Eukaryota</taxon>
        <taxon>Fungi</taxon>
        <taxon>Dikarya</taxon>
        <taxon>Basidiomycota</taxon>
        <taxon>Agaricomycotina</taxon>
        <taxon>Agaricomycetes</taxon>
        <taxon>Agaricomycetidae</taxon>
        <taxon>Agaricales</taxon>
        <taxon>Agaricineae</taxon>
        <taxon>Strophariaceae</taxon>
        <taxon>Psilocybe</taxon>
    </lineage>
</organism>
<dbReference type="Gene3D" id="1.10.3370.10">
    <property type="entry name" value="SecY subunit domain"/>
    <property type="match status" value="1"/>
</dbReference>
<dbReference type="InParanoid" id="A0A409XAN6"/>
<dbReference type="GO" id="GO:0016020">
    <property type="term" value="C:membrane"/>
    <property type="evidence" value="ECO:0007669"/>
    <property type="project" value="InterPro"/>
</dbReference>
<name>A0A409XAN6_PSICY</name>
<evidence type="ECO:0000313" key="2">
    <source>
        <dbReference type="Proteomes" id="UP000283269"/>
    </source>
</evidence>